<keyword evidence="4" id="KW-1185">Reference proteome</keyword>
<dbReference type="RefSeq" id="WP_073263874.1">
    <property type="nucleotide sequence ID" value="NZ_FRCS01000017.1"/>
</dbReference>
<organism evidence="3 4">
    <name type="scientific">Cryptosporangium aurantiacum</name>
    <dbReference type="NCBI Taxonomy" id="134849"/>
    <lineage>
        <taxon>Bacteria</taxon>
        <taxon>Bacillati</taxon>
        <taxon>Actinomycetota</taxon>
        <taxon>Actinomycetes</taxon>
        <taxon>Cryptosporangiales</taxon>
        <taxon>Cryptosporangiaceae</taxon>
        <taxon>Cryptosporangium</taxon>
    </lineage>
</organism>
<feature type="compositionally biased region" description="Basic and acidic residues" evidence="1">
    <location>
        <begin position="636"/>
        <end position="651"/>
    </location>
</feature>
<dbReference type="EMBL" id="FRCS01000017">
    <property type="protein sequence ID" value="SHN46682.1"/>
    <property type="molecule type" value="Genomic_DNA"/>
</dbReference>
<feature type="region of interest" description="Disordered" evidence="1">
    <location>
        <begin position="628"/>
        <end position="651"/>
    </location>
</feature>
<feature type="compositionally biased region" description="Gly residues" evidence="1">
    <location>
        <begin position="1017"/>
        <end position="1027"/>
    </location>
</feature>
<feature type="region of interest" description="Disordered" evidence="1">
    <location>
        <begin position="971"/>
        <end position="1054"/>
    </location>
</feature>
<accession>A0A1M7RKJ0</accession>
<evidence type="ECO:0000256" key="1">
    <source>
        <dbReference type="SAM" id="MobiDB-lite"/>
    </source>
</evidence>
<dbReference type="InterPro" id="IPR000157">
    <property type="entry name" value="TIR_dom"/>
</dbReference>
<reference evidence="3 4" key="1">
    <citation type="submission" date="2016-11" db="EMBL/GenBank/DDBJ databases">
        <authorList>
            <person name="Jaros S."/>
            <person name="Januszkiewicz K."/>
            <person name="Wedrychowicz H."/>
        </authorList>
    </citation>
    <scope>NUCLEOTIDE SEQUENCE [LARGE SCALE GENOMIC DNA]</scope>
    <source>
        <strain evidence="3 4">DSM 46144</strain>
    </source>
</reference>
<dbReference type="PROSITE" id="PS50104">
    <property type="entry name" value="TIR"/>
    <property type="match status" value="1"/>
</dbReference>
<dbReference type="GO" id="GO:0007165">
    <property type="term" value="P:signal transduction"/>
    <property type="evidence" value="ECO:0007669"/>
    <property type="project" value="InterPro"/>
</dbReference>
<dbReference type="Gene3D" id="3.40.50.10140">
    <property type="entry name" value="Toll/interleukin-1 receptor homology (TIR) domain"/>
    <property type="match status" value="1"/>
</dbReference>
<feature type="compositionally biased region" description="Basic and acidic residues" evidence="1">
    <location>
        <begin position="971"/>
        <end position="1013"/>
    </location>
</feature>
<feature type="domain" description="TIR" evidence="2">
    <location>
        <begin position="1"/>
        <end position="132"/>
    </location>
</feature>
<dbReference type="SMART" id="SM00255">
    <property type="entry name" value="TIR"/>
    <property type="match status" value="1"/>
</dbReference>
<proteinExistence type="predicted"/>
<dbReference type="STRING" id="134849.SAMN05443668_11765"/>
<dbReference type="Pfam" id="PF13676">
    <property type="entry name" value="TIR_2"/>
    <property type="match status" value="1"/>
</dbReference>
<dbReference type="Proteomes" id="UP000184440">
    <property type="component" value="Unassembled WGS sequence"/>
</dbReference>
<name>A0A1M7RKJ0_9ACTN</name>
<dbReference type="Gene3D" id="1.25.40.10">
    <property type="entry name" value="Tetratricopeptide repeat domain"/>
    <property type="match status" value="2"/>
</dbReference>
<dbReference type="OrthoDB" id="3261206at2"/>
<dbReference type="InterPro" id="IPR035897">
    <property type="entry name" value="Toll_tir_struct_dom_sf"/>
</dbReference>
<dbReference type="SUPFAM" id="SSF52200">
    <property type="entry name" value="Toll/Interleukin receptor TIR domain"/>
    <property type="match status" value="1"/>
</dbReference>
<feature type="compositionally biased region" description="Gly residues" evidence="1">
    <location>
        <begin position="1044"/>
        <end position="1054"/>
    </location>
</feature>
<feature type="region of interest" description="Disordered" evidence="1">
    <location>
        <begin position="1283"/>
        <end position="1302"/>
    </location>
</feature>
<evidence type="ECO:0000259" key="2">
    <source>
        <dbReference type="PROSITE" id="PS50104"/>
    </source>
</evidence>
<evidence type="ECO:0000313" key="3">
    <source>
        <dbReference type="EMBL" id="SHN46682.1"/>
    </source>
</evidence>
<sequence length="1541" mass="161517">MPTFFVSYTTTDERWAEWIAGVLRDAGYGVVLQKWHMVPGTHWLAEMDRAMRESSHTIAVVSAAYLRSAYGTAEWQEAYRTDREGRHRRLIPVRIEDCAVDGLLARVTRLDLVDLPPDVAAERLLDGIRAVLTGSAEPTGPITYPGRASSAYVEQVWQIAPPTLDGRDAELAELAAFCTAPDGPSYAWWRASAWTGKTALLSWFVLHPPAKTRVVSFFVTARFAANSDRSAFTEVLLEQLGDVTGQALPSFLPAATREARLLRELGAAAEVSARRGERLVLVVDGLDEDARTDGRSIAALLPVRPPENLRIVVAGRPDPPLPDDVPGGHPLTDAATVVRDLPGSPHAAAAIRPLPASAAVVRDLPGSPHAAVVRADMQRELDRLWNGSTLEQDLLALVVAAGGGLSTADLAALADGDASEYAVERAVGSRTFATRRGHWTGATVHVLGHEELHREAVRRLGPGRLGELRGRLHAWADQYRARGWPPDTPEYLLRGYFRLLQDAGDLPRLVACATDRARHDRMLDVVGGDTAALAEIADAQHAVRGAAVAPGAGVDAVRGAGVDLAVMARLAVHRTRITERNANIPALLPAVWARLGHGTRAEELARALATRPDRRVRALAELAVALSGGSASGSDRSGDGASREGASDAGRAERADELVRLAEQIGRAVITSVADRRHVLRELCRVLLRGGDLTAAERVARGADDPAEVAGALVRLGQDALELRRPDQAEALFRGLDDPVYRLFGLGHLAQHLADAEPGRARALIGEVRKGASRIQDDQDRSRVAGTAAIALARLGALDDASRVAAREIPHQEFQARAWLAVAQHAVRAGETGRALRLVRRVDKRTVYLLLDYLDDLWEPMADILARAGRPDEAARIAERYSDEPTPAAWLSTRVRLGALAARGGDPDRVVAIARQITEPADQDAVRVVLSAALAEAGDLVAAERIAHRVAHPAERGRALLALAAALTSAHNRDAAARPQDAADRDGSERGRAGRDGAGRDGAGRDGAGRDGAGRAAAGGAGLGVPGRDGAARDEPARSRSGRGAAGWGGAGWGGAGREAAGWGGADLGRAERIVRAIPLPDARADGLVALSVAALDAGDHAAAIAWAREAEQVARAAVDQVESDRAHAELSRSAARAGLLDDAERAARRIQDLPARVHALSDVARAAAVAGDDARVRRLATDLRVAAARIEDPDQRLSARIAACLVTARAGDVDGARRVATEIDDRLHGSFRARAALAAELAGAGNVAAALNLARSARFVRDRAKALASVAIALVTTAAPGAGRGASAPATSGAAPGETAAAASGADGCGGGVAGETVAAVLQEAEAALAGHATGAFLSGSDAVAAALLETGDAVGARRVVGDDPPADGSYLSRERVRVLLATTSDLDHAEKVIRAMADPHAGIGGFLQLIRATAETGQYDRARALADELPGRYRTVGLLQLSVTAAGSGAYALADRVAREIDNDDDRGRALASLAEAYHHAGYPDRAVALLAEVMSTGHWAGPALGVLPDVAPAAIATLSTLVCDGPPFAADRRRGVQT</sequence>
<evidence type="ECO:0000313" key="4">
    <source>
        <dbReference type="Proteomes" id="UP000184440"/>
    </source>
</evidence>
<protein>
    <submittedName>
        <fullName evidence="3">TIR domain-containing protein</fullName>
    </submittedName>
</protein>
<gene>
    <name evidence="3" type="ORF">SAMN05443668_11765</name>
</gene>
<dbReference type="InterPro" id="IPR011990">
    <property type="entry name" value="TPR-like_helical_dom_sf"/>
</dbReference>